<comment type="similarity">
    <text evidence="1">Belongs to the amidase family.</text>
</comment>
<dbReference type="PANTHER" id="PTHR11895">
    <property type="entry name" value="TRANSAMIDASE"/>
    <property type="match status" value="1"/>
</dbReference>
<dbReference type="Gene3D" id="3.90.1300.10">
    <property type="entry name" value="Amidase signature (AS) domain"/>
    <property type="match status" value="1"/>
</dbReference>
<feature type="domain" description="Amidase" evidence="2">
    <location>
        <begin position="30"/>
        <end position="470"/>
    </location>
</feature>
<dbReference type="Pfam" id="PF01425">
    <property type="entry name" value="Amidase"/>
    <property type="match status" value="1"/>
</dbReference>
<dbReference type="InterPro" id="IPR023631">
    <property type="entry name" value="Amidase_dom"/>
</dbReference>
<evidence type="ECO:0000256" key="1">
    <source>
        <dbReference type="ARBA" id="ARBA00009199"/>
    </source>
</evidence>
<dbReference type="AlphaFoldDB" id="A0AAX3EPV1"/>
<evidence type="ECO:0000313" key="4">
    <source>
        <dbReference type="Proteomes" id="UP001163293"/>
    </source>
</evidence>
<gene>
    <name evidence="3" type="ORF">NL394_23735</name>
</gene>
<reference evidence="3" key="1">
    <citation type="submission" date="2022-07" db="EMBL/GenBank/DDBJ databases">
        <authorList>
            <person name="Wu T."/>
        </authorList>
    </citation>
    <scope>NUCLEOTIDE SEQUENCE</scope>
    <source>
        <strain evidence="3">SD-1</strain>
        <plasmid evidence="3">unnamed5</plasmid>
    </source>
</reference>
<organism evidence="3 4">
    <name type="scientific">Paenarthrobacter ureafaciens</name>
    <dbReference type="NCBI Taxonomy" id="37931"/>
    <lineage>
        <taxon>Bacteria</taxon>
        <taxon>Bacillati</taxon>
        <taxon>Actinomycetota</taxon>
        <taxon>Actinomycetes</taxon>
        <taxon>Micrococcales</taxon>
        <taxon>Micrococcaceae</taxon>
        <taxon>Paenarthrobacter</taxon>
    </lineage>
</organism>
<proteinExistence type="inferred from homology"/>
<dbReference type="SUPFAM" id="SSF75304">
    <property type="entry name" value="Amidase signature (AS) enzymes"/>
    <property type="match status" value="1"/>
</dbReference>
<dbReference type="GO" id="GO:0003824">
    <property type="term" value="F:catalytic activity"/>
    <property type="evidence" value="ECO:0007669"/>
    <property type="project" value="InterPro"/>
</dbReference>
<keyword evidence="3" id="KW-0614">Plasmid</keyword>
<dbReference type="Proteomes" id="UP001163293">
    <property type="component" value="Plasmid unnamed5"/>
</dbReference>
<dbReference type="InterPro" id="IPR000120">
    <property type="entry name" value="Amidase"/>
</dbReference>
<dbReference type="InterPro" id="IPR020556">
    <property type="entry name" value="Amidase_CS"/>
</dbReference>
<name>A0AAX3EPV1_PAEUR</name>
<sequence>MNTTPLDSTGQRSATETARLVRGRELSAHEVVVEALARIEKREPALGAVTHIAPDEALKAADLLDRRIASGEKVGPLAGVATLVKDLYGFVPGWPTTMGGLPALKDARGPAEVWSRYPRAVVDADAVLIGQTNSPAFGFRGVTDNVLFGPARNPFDLSRNAGGSSGGAAAAVAAGLVPVAGASDAGGSIRIPAAWTNTFGFQPTAGRVPSAPRPVGFHLGPFLYEGPVTRNVADAALVMNTLQGYDARDPSSVPGQAEDFTTHLQRGIAGMRIGFTADFGGFPVEPAIRATIAEAVTVFEELGAVVEPIDLVLPAPHAELSRMWLRSLATMMLRDVEDHRVRGIDLGAEDGIPEQAWIWMDAASRMTMREVLDDRALRTDVLDALARAQERVDLIVGPTVVALPVENGSLGRTTGPASVDGTAVDPLIGWCPTYLTNFSGAPSASVPAGLAGDLPVGLLVIGRPHRDGDVFAAAAAIERIRPWQHLYPTMS</sequence>
<protein>
    <submittedName>
        <fullName evidence="3">Amidase</fullName>
    </submittedName>
</protein>
<evidence type="ECO:0000259" key="2">
    <source>
        <dbReference type="Pfam" id="PF01425"/>
    </source>
</evidence>
<dbReference type="PROSITE" id="PS00571">
    <property type="entry name" value="AMIDASES"/>
    <property type="match status" value="1"/>
</dbReference>
<dbReference type="PANTHER" id="PTHR11895:SF7">
    <property type="entry name" value="GLUTAMYL-TRNA(GLN) AMIDOTRANSFERASE SUBUNIT A, MITOCHONDRIAL"/>
    <property type="match status" value="1"/>
</dbReference>
<dbReference type="EMBL" id="CP101190">
    <property type="protein sequence ID" value="UYW00168.1"/>
    <property type="molecule type" value="Genomic_DNA"/>
</dbReference>
<accession>A0AAX3EPV1</accession>
<evidence type="ECO:0000313" key="3">
    <source>
        <dbReference type="EMBL" id="UYW00168.1"/>
    </source>
</evidence>
<dbReference type="InterPro" id="IPR036928">
    <property type="entry name" value="AS_sf"/>
</dbReference>
<dbReference type="RefSeq" id="WP_069694792.1">
    <property type="nucleotide sequence ID" value="NZ_CP101190.1"/>
</dbReference>
<geneLocation type="plasmid" evidence="3 4">
    <name>unnamed5</name>
</geneLocation>
<keyword evidence="4" id="KW-1185">Reference proteome</keyword>